<sequence>MQLDISDVMQIIKTVVYVMTVEEGQILASTRECPFVECSAEDHENINEVFTYFIKEIKRDSGLLQESDESLCTIL</sequence>
<accession>A0ACC0WPE1</accession>
<comment type="caution">
    <text evidence="1">The sequence shown here is derived from an EMBL/GenBank/DDBJ whole genome shotgun (WGS) entry which is preliminary data.</text>
</comment>
<reference evidence="1 2" key="1">
    <citation type="journal article" date="2022" name="bioRxiv">
        <title>The genome of the oomycete Peronosclerospora sorghi, a cosmopolitan pathogen of maize and sorghum, is inflated with dispersed pseudogenes.</title>
        <authorList>
            <person name="Fletcher K."/>
            <person name="Martin F."/>
            <person name="Isakeit T."/>
            <person name="Cavanaugh K."/>
            <person name="Magill C."/>
            <person name="Michelmore R."/>
        </authorList>
    </citation>
    <scope>NUCLEOTIDE SEQUENCE [LARGE SCALE GENOMIC DNA]</scope>
    <source>
        <strain evidence="1">P6</strain>
    </source>
</reference>
<dbReference type="EMBL" id="CM047589">
    <property type="protein sequence ID" value="KAI9920550.1"/>
    <property type="molecule type" value="Genomic_DNA"/>
</dbReference>
<protein>
    <submittedName>
        <fullName evidence="1">Uncharacterized protein</fullName>
    </submittedName>
</protein>
<dbReference type="Proteomes" id="UP001163321">
    <property type="component" value="Chromosome 10"/>
</dbReference>
<proteinExistence type="predicted"/>
<evidence type="ECO:0000313" key="2">
    <source>
        <dbReference type="Proteomes" id="UP001163321"/>
    </source>
</evidence>
<gene>
    <name evidence="1" type="ORF">PsorP6_015648</name>
</gene>
<evidence type="ECO:0000313" key="1">
    <source>
        <dbReference type="EMBL" id="KAI9920550.1"/>
    </source>
</evidence>
<organism evidence="1 2">
    <name type="scientific">Peronosclerospora sorghi</name>
    <dbReference type="NCBI Taxonomy" id="230839"/>
    <lineage>
        <taxon>Eukaryota</taxon>
        <taxon>Sar</taxon>
        <taxon>Stramenopiles</taxon>
        <taxon>Oomycota</taxon>
        <taxon>Peronosporomycetes</taxon>
        <taxon>Peronosporales</taxon>
        <taxon>Peronosporaceae</taxon>
        <taxon>Peronosclerospora</taxon>
    </lineage>
</organism>
<name>A0ACC0WPE1_9STRA</name>
<keyword evidence="2" id="KW-1185">Reference proteome</keyword>